<feature type="chain" id="PRO_5017745360" evidence="1">
    <location>
        <begin position="23"/>
        <end position="76"/>
    </location>
</feature>
<keyword evidence="1" id="KW-0732">Signal</keyword>
<dbReference type="EMBL" id="QRDW01000002">
    <property type="protein sequence ID" value="RED52091.1"/>
    <property type="molecule type" value="Genomic_DNA"/>
</dbReference>
<dbReference type="GO" id="GO:0005509">
    <property type="term" value="F:calcium ion binding"/>
    <property type="evidence" value="ECO:0007669"/>
    <property type="project" value="InterPro"/>
</dbReference>
<gene>
    <name evidence="3" type="ORF">DFP90_102109</name>
</gene>
<dbReference type="AlphaFoldDB" id="A0A3D9HRY5"/>
<dbReference type="InterPro" id="IPR011992">
    <property type="entry name" value="EF-hand-dom_pair"/>
</dbReference>
<dbReference type="PROSITE" id="PS50222">
    <property type="entry name" value="EF_HAND_2"/>
    <property type="match status" value="1"/>
</dbReference>
<dbReference type="Proteomes" id="UP000256845">
    <property type="component" value="Unassembled WGS sequence"/>
</dbReference>
<evidence type="ECO:0000256" key="1">
    <source>
        <dbReference type="SAM" id="SignalP"/>
    </source>
</evidence>
<name>A0A3D9HRY5_9PROT</name>
<dbReference type="Pfam" id="PF13202">
    <property type="entry name" value="EF-hand_5"/>
    <property type="match status" value="2"/>
</dbReference>
<evidence type="ECO:0000259" key="2">
    <source>
        <dbReference type="PROSITE" id="PS50222"/>
    </source>
</evidence>
<evidence type="ECO:0000313" key="4">
    <source>
        <dbReference type="Proteomes" id="UP000256845"/>
    </source>
</evidence>
<feature type="signal peptide" evidence="1">
    <location>
        <begin position="1"/>
        <end position="22"/>
    </location>
</feature>
<comment type="caution">
    <text evidence="3">The sequence shown here is derived from an EMBL/GenBank/DDBJ whole genome shotgun (WGS) entry which is preliminary data.</text>
</comment>
<sequence length="76" mass="7931">MTMKTFFAVSAAAMIASSAALAGGLDFETTDQNADGFVSFKEIQAVAKDITAESFLEADGDKDGVLSTEEFSALVK</sequence>
<feature type="domain" description="EF-hand" evidence="2">
    <location>
        <begin position="46"/>
        <end position="76"/>
    </location>
</feature>
<keyword evidence="4" id="KW-1185">Reference proteome</keyword>
<dbReference type="InterPro" id="IPR002048">
    <property type="entry name" value="EF_hand_dom"/>
</dbReference>
<dbReference type="Gene3D" id="1.10.238.10">
    <property type="entry name" value="EF-hand"/>
    <property type="match status" value="1"/>
</dbReference>
<dbReference type="PROSITE" id="PS00018">
    <property type="entry name" value="EF_HAND_1"/>
    <property type="match status" value="1"/>
</dbReference>
<reference evidence="3 4" key="1">
    <citation type="submission" date="2018-07" db="EMBL/GenBank/DDBJ databases">
        <title>Genomic Encyclopedia of Type Strains, Phase III (KMG-III): the genomes of soil and plant-associated and newly described type strains.</title>
        <authorList>
            <person name="Whitman W."/>
        </authorList>
    </citation>
    <scope>NUCLEOTIDE SEQUENCE [LARGE SCALE GENOMIC DNA]</scope>
    <source>
        <strain evidence="3 4">CECT 8488</strain>
    </source>
</reference>
<dbReference type="RefSeq" id="WP_115935648.1">
    <property type="nucleotide sequence ID" value="NZ_QRDW01000002.1"/>
</dbReference>
<dbReference type="SUPFAM" id="SSF47473">
    <property type="entry name" value="EF-hand"/>
    <property type="match status" value="1"/>
</dbReference>
<dbReference type="OrthoDB" id="5470953at2"/>
<accession>A0A3D9HRY5</accession>
<proteinExistence type="predicted"/>
<protein>
    <submittedName>
        <fullName evidence="3">EF hand domain-containing protein</fullName>
    </submittedName>
</protein>
<dbReference type="InterPro" id="IPR018247">
    <property type="entry name" value="EF_Hand_1_Ca_BS"/>
</dbReference>
<organism evidence="3 4">
    <name type="scientific">Aestuariispira insulae</name>
    <dbReference type="NCBI Taxonomy" id="1461337"/>
    <lineage>
        <taxon>Bacteria</taxon>
        <taxon>Pseudomonadati</taxon>
        <taxon>Pseudomonadota</taxon>
        <taxon>Alphaproteobacteria</taxon>
        <taxon>Rhodospirillales</taxon>
        <taxon>Kiloniellaceae</taxon>
        <taxon>Aestuariispira</taxon>
    </lineage>
</organism>
<evidence type="ECO:0000313" key="3">
    <source>
        <dbReference type="EMBL" id="RED52091.1"/>
    </source>
</evidence>